<keyword evidence="11" id="KW-1185">Reference proteome</keyword>
<keyword evidence="5" id="KW-0496">Mitochondrion</keyword>
<comment type="similarity">
    <text evidence="7">Belongs to the phosphatidylethanolamine-binding protein family. Mitochondrion-specific ribosomal protein mL38 subfamily.</text>
</comment>
<keyword evidence="6" id="KW-0687">Ribonucleoprotein</keyword>
<evidence type="ECO:0000256" key="9">
    <source>
        <dbReference type="ARBA" id="ARBA00041206"/>
    </source>
</evidence>
<dbReference type="PANTHER" id="PTHR11362:SF133">
    <property type="entry name" value="LARGE RIBOSOMAL SUBUNIT PROTEIN ML38"/>
    <property type="match status" value="1"/>
</dbReference>
<keyword evidence="2" id="KW-0809">Transit peptide</keyword>
<evidence type="ECO:0000256" key="3">
    <source>
        <dbReference type="ARBA" id="ARBA00022980"/>
    </source>
</evidence>
<gene>
    <name evidence="10" type="ORF">MELIAE_LOCUS1350</name>
</gene>
<dbReference type="Pfam" id="PF01161">
    <property type="entry name" value="PBP"/>
    <property type="match status" value="1"/>
</dbReference>
<evidence type="ECO:0000256" key="1">
    <source>
        <dbReference type="ARBA" id="ARBA00004173"/>
    </source>
</evidence>
<evidence type="ECO:0000313" key="10">
    <source>
        <dbReference type="EMBL" id="CAH0547338.1"/>
    </source>
</evidence>
<evidence type="ECO:0000256" key="7">
    <source>
        <dbReference type="ARBA" id="ARBA00038016"/>
    </source>
</evidence>
<dbReference type="EMBL" id="OV121132">
    <property type="protein sequence ID" value="CAH0547338.1"/>
    <property type="molecule type" value="Genomic_DNA"/>
</dbReference>
<keyword evidence="3" id="KW-0689">Ribosomal protein</keyword>
<dbReference type="InterPro" id="IPR036610">
    <property type="entry name" value="PEBP-like_sf"/>
</dbReference>
<evidence type="ECO:0000256" key="6">
    <source>
        <dbReference type="ARBA" id="ARBA00023274"/>
    </source>
</evidence>
<organism evidence="10 11">
    <name type="scientific">Brassicogethes aeneus</name>
    <name type="common">Rape pollen beetle</name>
    <name type="synonym">Meligethes aeneus</name>
    <dbReference type="NCBI Taxonomy" id="1431903"/>
    <lineage>
        <taxon>Eukaryota</taxon>
        <taxon>Metazoa</taxon>
        <taxon>Ecdysozoa</taxon>
        <taxon>Arthropoda</taxon>
        <taxon>Hexapoda</taxon>
        <taxon>Insecta</taxon>
        <taxon>Pterygota</taxon>
        <taxon>Neoptera</taxon>
        <taxon>Endopterygota</taxon>
        <taxon>Coleoptera</taxon>
        <taxon>Polyphaga</taxon>
        <taxon>Cucujiformia</taxon>
        <taxon>Nitidulidae</taxon>
        <taxon>Meligethinae</taxon>
        <taxon>Brassicogethes</taxon>
    </lineage>
</organism>
<dbReference type="PANTHER" id="PTHR11362">
    <property type="entry name" value="PHOSPHATIDYLETHANOLAMINE-BINDING PROTEIN"/>
    <property type="match status" value="1"/>
</dbReference>
<keyword evidence="4" id="KW-0175">Coiled coil</keyword>
<dbReference type="Gene3D" id="3.90.280.10">
    <property type="entry name" value="PEBP-like"/>
    <property type="match status" value="1"/>
</dbReference>
<name>A0A9P0AT06_BRAAE</name>
<dbReference type="InterPro" id="IPR008914">
    <property type="entry name" value="PEBP"/>
</dbReference>
<dbReference type="SUPFAM" id="SSF49777">
    <property type="entry name" value="PEBP-like"/>
    <property type="match status" value="1"/>
</dbReference>
<dbReference type="InterPro" id="IPR035810">
    <property type="entry name" value="PEBP_euk"/>
</dbReference>
<evidence type="ECO:0000256" key="2">
    <source>
        <dbReference type="ARBA" id="ARBA00022946"/>
    </source>
</evidence>
<accession>A0A9P0AT06</accession>
<dbReference type="GO" id="GO:0005743">
    <property type="term" value="C:mitochondrial inner membrane"/>
    <property type="evidence" value="ECO:0007669"/>
    <property type="project" value="UniProtKB-ARBA"/>
</dbReference>
<reference evidence="10" key="1">
    <citation type="submission" date="2021-12" db="EMBL/GenBank/DDBJ databases">
        <authorList>
            <person name="King R."/>
        </authorList>
    </citation>
    <scope>NUCLEOTIDE SEQUENCE</scope>
</reference>
<dbReference type="CDD" id="cd00866">
    <property type="entry name" value="PEBP_euk"/>
    <property type="match status" value="1"/>
</dbReference>
<dbReference type="AlphaFoldDB" id="A0A9P0AT06"/>
<evidence type="ECO:0000313" key="11">
    <source>
        <dbReference type="Proteomes" id="UP001154078"/>
    </source>
</evidence>
<evidence type="ECO:0000256" key="8">
    <source>
        <dbReference type="ARBA" id="ARBA00039444"/>
    </source>
</evidence>
<dbReference type="GO" id="GO:0005762">
    <property type="term" value="C:mitochondrial large ribosomal subunit"/>
    <property type="evidence" value="ECO:0007669"/>
    <property type="project" value="TreeGrafter"/>
</dbReference>
<dbReference type="FunFam" id="3.90.280.10:FF:000002">
    <property type="entry name" value="39S ribosomal protein L38, mitochondrial"/>
    <property type="match status" value="1"/>
</dbReference>
<sequence length="403" mass="47161">MACTLWNICKNNINGPFNSVWCGSVRCGHHLRGKPPGIAKSLEEKLLEKKKKDPVLSFRVDIGFPIVLSSRSKKLDERLKVLKEQRKNTQLEKLARTKSLLVDLNKVRQEWLTTCASSHIKERADHFGIFEHLYGDAYFHPTVPLNVSYTQGDIEHPVFFGNTIKPKDAQSKPEISYESDSKTLWSLILTNPDGHFTEHNKEYVHWFLGNIPGNKISSGETLIDYLQPFPPKGTGFHRLVFVLYKQNQKIDFTNYKKNGKCLNLSERTFSTYEFYKKFQDDLTPAGLAFFQSDWDSSLKEFYHNILEIKEPVFEYDFPDPYIRKQEWFPLRKPFNLYMDKYRDPKEINKEFLQRKLKNSHPFKTPPPPVPYPNAQNFSGYIPSWLKLEKTKSRLGWGRINDIK</sequence>
<proteinExistence type="inferred from homology"/>
<comment type="subcellular location">
    <subcellularLocation>
        <location evidence="1">Mitochondrion</location>
    </subcellularLocation>
</comment>
<dbReference type="Proteomes" id="UP001154078">
    <property type="component" value="Chromosome 1"/>
</dbReference>
<protein>
    <recommendedName>
        <fullName evidence="8">Large ribosomal subunit protein mL38</fullName>
    </recommendedName>
    <alternativeName>
        <fullName evidence="9">39S ribosomal protein L38, mitochondrial</fullName>
    </alternativeName>
</protein>
<evidence type="ECO:0000256" key="5">
    <source>
        <dbReference type="ARBA" id="ARBA00023128"/>
    </source>
</evidence>
<dbReference type="OrthoDB" id="2153661at2759"/>
<evidence type="ECO:0000256" key="4">
    <source>
        <dbReference type="ARBA" id="ARBA00023054"/>
    </source>
</evidence>